<protein>
    <submittedName>
        <fullName evidence="1">N4-gp56 family major capsid protein</fullName>
    </submittedName>
</protein>
<sequence>MATTLSTNLYAPDVWADLTAEQFQDKAIIATSSAVLTRDDLVGNPGEVIQFPKWNLLTDLDDLTEGVAMTTEELTQSSSMATIKEAGKAVEFSEKAQLVGIGNVQDEAIRQFGILSARKVDKDLITAATATITDGIVNKKTGTKTNSDPLKHTITGAALTWDEIVNGLEKFGDDFEPSEFSGLYIRAEQRSQIMKDAQFIKASEVSAGGEGSIVRRGFIGLIAGMPVYVTNRLEAKHAVILKNASLGLFYKKRPEVKRDEDILKRTIVTTTNMHYAVKRLNDKGVLDLTIGG</sequence>
<gene>
    <name evidence="1" type="ORF">CYJ25_01695</name>
</gene>
<organism evidence="1 2">
    <name type="scientific">Schaalia turicensis</name>
    <dbReference type="NCBI Taxonomy" id="131111"/>
    <lineage>
        <taxon>Bacteria</taxon>
        <taxon>Bacillati</taxon>
        <taxon>Actinomycetota</taxon>
        <taxon>Actinomycetes</taxon>
        <taxon>Actinomycetales</taxon>
        <taxon>Actinomycetaceae</taxon>
        <taxon>Schaalia</taxon>
    </lineage>
</organism>
<dbReference type="Pfam" id="PF25209">
    <property type="entry name" value="Phage_capsid_4"/>
    <property type="match status" value="1"/>
</dbReference>
<reference evidence="1 2" key="1">
    <citation type="submission" date="2017-12" db="EMBL/GenBank/DDBJ databases">
        <title>Phylogenetic diversity of female urinary microbiome.</title>
        <authorList>
            <person name="Thomas-White K."/>
            <person name="Wolfe A.J."/>
        </authorList>
    </citation>
    <scope>NUCLEOTIDE SEQUENCE [LARGE SCALE GENOMIC DNA]</scope>
    <source>
        <strain evidence="1 2">UMB0250</strain>
    </source>
</reference>
<comment type="caution">
    <text evidence="1">The sequence shown here is derived from an EMBL/GenBank/DDBJ whole genome shotgun (WGS) entry which is preliminary data.</text>
</comment>
<evidence type="ECO:0000313" key="1">
    <source>
        <dbReference type="EMBL" id="PKY66979.1"/>
    </source>
</evidence>
<dbReference type="AlphaFoldDB" id="A0A2I1I776"/>
<dbReference type="SUPFAM" id="SSF56563">
    <property type="entry name" value="Major capsid protein gp5"/>
    <property type="match status" value="1"/>
</dbReference>
<evidence type="ECO:0000313" key="2">
    <source>
        <dbReference type="Proteomes" id="UP000234545"/>
    </source>
</evidence>
<dbReference type="RefSeq" id="WP_101627476.1">
    <property type="nucleotide sequence ID" value="NZ_PKKJ01000001.1"/>
</dbReference>
<dbReference type="Proteomes" id="UP000234545">
    <property type="component" value="Unassembled WGS sequence"/>
</dbReference>
<accession>A0A2I1I776</accession>
<name>A0A2I1I776_9ACTO</name>
<dbReference type="OrthoDB" id="2065410at2"/>
<dbReference type="EMBL" id="PKKJ01000001">
    <property type="protein sequence ID" value="PKY66979.1"/>
    <property type="molecule type" value="Genomic_DNA"/>
</dbReference>
<proteinExistence type="predicted"/>
<dbReference type="NCBIfam" id="TIGR04387">
    <property type="entry name" value="capsid_maj_N4"/>
    <property type="match status" value="1"/>
</dbReference>